<dbReference type="RefSeq" id="WP_182667833.1">
    <property type="nucleotide sequence ID" value="NZ_JACHTE010000001.1"/>
</dbReference>
<name>A0A7W3YCT4_9GAMM</name>
<accession>A0A7W3YCT4</accession>
<evidence type="ECO:0000313" key="1">
    <source>
        <dbReference type="EMBL" id="MBB1087044.1"/>
    </source>
</evidence>
<dbReference type="EMBL" id="JACHTE010000001">
    <property type="protein sequence ID" value="MBB1087044.1"/>
    <property type="molecule type" value="Genomic_DNA"/>
</dbReference>
<evidence type="ECO:0000313" key="2">
    <source>
        <dbReference type="Proteomes" id="UP000552587"/>
    </source>
</evidence>
<reference evidence="1 2" key="1">
    <citation type="submission" date="2020-07" db="EMBL/GenBank/DDBJ databases">
        <authorList>
            <person name="Xu S."/>
            <person name="Li A."/>
        </authorList>
    </citation>
    <scope>NUCLEOTIDE SEQUENCE [LARGE SCALE GENOMIC DNA]</scope>
    <source>
        <strain evidence="1 2">SG-8</strain>
    </source>
</reference>
<dbReference type="AlphaFoldDB" id="A0A7W3YCT4"/>
<proteinExistence type="predicted"/>
<keyword evidence="2" id="KW-1185">Reference proteome</keyword>
<gene>
    <name evidence="1" type="ORF">H4F99_00925</name>
</gene>
<sequence length="162" mass="16810">MLDPSVVGAVVIGNLKAISEQPAMLSNLAYSNVVSSNNIGQQNAVSNQQAGNQLGTPLVAKAVNLVSDMGPLAARSAVDVLSNNELSQTIADLKSSVQAFAGPQGPSRLRRLLDLGLEIDAKGQLVVHPPVPAIFIPGKVAREDIEIVLSDQGVTVKVKKVG</sequence>
<comment type="caution">
    <text evidence="1">The sequence shown here is derived from an EMBL/GenBank/DDBJ whole genome shotgun (WGS) entry which is preliminary data.</text>
</comment>
<protein>
    <submittedName>
        <fullName evidence="1">RebB family R body protein</fullName>
    </submittedName>
</protein>
<organism evidence="1 2">
    <name type="scientific">Marilutibacter penaei</name>
    <dbReference type="NCBI Taxonomy" id="2759900"/>
    <lineage>
        <taxon>Bacteria</taxon>
        <taxon>Pseudomonadati</taxon>
        <taxon>Pseudomonadota</taxon>
        <taxon>Gammaproteobacteria</taxon>
        <taxon>Lysobacterales</taxon>
        <taxon>Lysobacteraceae</taxon>
        <taxon>Marilutibacter</taxon>
    </lineage>
</organism>
<dbReference type="Proteomes" id="UP000552587">
    <property type="component" value="Unassembled WGS sequence"/>
</dbReference>